<evidence type="ECO:0000313" key="2">
    <source>
        <dbReference type="Proteomes" id="UP000027616"/>
    </source>
</evidence>
<evidence type="ECO:0000313" key="1">
    <source>
        <dbReference type="EMBL" id="CDN31818.1"/>
    </source>
</evidence>
<evidence type="ECO:0008006" key="3">
    <source>
        <dbReference type="Google" id="ProtNLM"/>
    </source>
</evidence>
<name>A0A060RD11_9BACT</name>
<dbReference type="AlphaFoldDB" id="A0A060RD11"/>
<gene>
    <name evidence="1" type="ORF">BN938_1738</name>
</gene>
<reference evidence="1 2" key="1">
    <citation type="journal article" date="2015" name="Genome Announc.">
        <title>Complete Genome Sequence of the Novel Leech Symbiont Mucinivorans hirudinis M3T.</title>
        <authorList>
            <person name="Nelson M.C."/>
            <person name="Bomar L."/>
            <person name="Graf J."/>
        </authorList>
    </citation>
    <scope>NUCLEOTIDE SEQUENCE [LARGE SCALE GENOMIC DNA]</scope>
    <source>
        <strain evidence="2">M3</strain>
    </source>
</reference>
<dbReference type="STRING" id="1433126.BN938_1738"/>
<dbReference type="eggNOG" id="ENOG5033MCA">
    <property type="taxonomic scope" value="Bacteria"/>
</dbReference>
<dbReference type="PATRIC" id="fig|1433126.3.peg.1714"/>
<dbReference type="EMBL" id="HG934468">
    <property type="protein sequence ID" value="CDN31818.1"/>
    <property type="molecule type" value="Genomic_DNA"/>
</dbReference>
<sequence length="165" mass="18415">MEENNEIKLTESEMEFCDLFVDGDKEFAGQAEACYREVFGENRKNIALAARRLMAQEHIASYIKELVKVRDIETETIAVKLQVAETLKAVMSETAKGEYIDKFGVPVSPAPLRAVSVNAAKALMEIFPIKHSASESNRNKDNSGNIIFNVIVPQNPPTHNEESED</sequence>
<dbReference type="HOGENOM" id="CLU_1544551_0_0_10"/>
<organism evidence="1 2">
    <name type="scientific">Mucinivorans hirudinis</name>
    <dbReference type="NCBI Taxonomy" id="1433126"/>
    <lineage>
        <taxon>Bacteria</taxon>
        <taxon>Pseudomonadati</taxon>
        <taxon>Bacteroidota</taxon>
        <taxon>Bacteroidia</taxon>
        <taxon>Bacteroidales</taxon>
        <taxon>Rikenellaceae</taxon>
        <taxon>Mucinivorans</taxon>
    </lineage>
</organism>
<dbReference type="OrthoDB" id="1034163at2"/>
<proteinExistence type="predicted"/>
<keyword evidence="2" id="KW-1185">Reference proteome</keyword>
<accession>A0A060RD11</accession>
<protein>
    <recommendedName>
        <fullName evidence="3">Terminase small subunit</fullName>
    </recommendedName>
</protein>
<dbReference type="KEGG" id="rbc:BN938_1738"/>
<dbReference type="Proteomes" id="UP000027616">
    <property type="component" value="Chromosome I"/>
</dbReference>